<evidence type="ECO:0000313" key="1">
    <source>
        <dbReference type="EMBL" id="NRT18070.1"/>
    </source>
</evidence>
<name>A0ABX2FLQ8_9BACT</name>
<dbReference type="EMBL" id="JABSNP010000003">
    <property type="protein sequence ID" value="NRT18070.1"/>
    <property type="molecule type" value="Genomic_DNA"/>
</dbReference>
<accession>A0ABX2FLQ8</accession>
<protein>
    <submittedName>
        <fullName evidence="1">Uncharacterized protein</fullName>
    </submittedName>
</protein>
<reference evidence="1 2" key="1">
    <citation type="submission" date="2020-05" db="EMBL/GenBank/DDBJ databases">
        <title>Genomic Encyclopedia of Type Strains, Phase IV (KMG-V): Genome sequencing to study the core and pangenomes of soil and plant-associated prokaryotes.</title>
        <authorList>
            <person name="Whitman W."/>
        </authorList>
    </citation>
    <scope>NUCLEOTIDE SEQUENCE [LARGE SCALE GENOMIC DNA]</scope>
    <source>
        <strain evidence="1 2">9A</strain>
    </source>
</reference>
<organism evidence="1 2">
    <name type="scientific">Hymenobacter caeli</name>
    <dbReference type="NCBI Taxonomy" id="2735894"/>
    <lineage>
        <taxon>Bacteria</taxon>
        <taxon>Pseudomonadati</taxon>
        <taxon>Bacteroidota</taxon>
        <taxon>Cytophagia</taxon>
        <taxon>Cytophagales</taxon>
        <taxon>Hymenobacteraceae</taxon>
        <taxon>Hymenobacter</taxon>
    </lineage>
</organism>
<comment type="caution">
    <text evidence="1">The sequence shown here is derived from an EMBL/GenBank/DDBJ whole genome shotgun (WGS) entry which is preliminary data.</text>
</comment>
<evidence type="ECO:0000313" key="2">
    <source>
        <dbReference type="Proteomes" id="UP000779507"/>
    </source>
</evidence>
<keyword evidence="2" id="KW-1185">Reference proteome</keyword>
<gene>
    <name evidence="1" type="ORF">HNP98_000881</name>
</gene>
<sequence>MGRWPCDGRYPGGSDCGNQPMRQLKPARSYWACVHQPGAVLP</sequence>
<proteinExistence type="predicted"/>
<dbReference type="Proteomes" id="UP000779507">
    <property type="component" value="Unassembled WGS sequence"/>
</dbReference>